<evidence type="ECO:0000313" key="3">
    <source>
        <dbReference type="EMBL" id="PUZ25863.1"/>
    </source>
</evidence>
<evidence type="ECO:0000313" key="4">
    <source>
        <dbReference type="Proteomes" id="UP000244450"/>
    </source>
</evidence>
<feature type="signal peptide" evidence="1">
    <location>
        <begin position="1"/>
        <end position="28"/>
    </location>
</feature>
<protein>
    <recommendedName>
        <fullName evidence="2">IPT/TIG domain-containing protein</fullName>
    </recommendedName>
</protein>
<feature type="domain" description="IPT/TIG" evidence="2">
    <location>
        <begin position="47"/>
        <end position="123"/>
    </location>
</feature>
<reference evidence="3 4" key="1">
    <citation type="submission" date="2018-04" db="EMBL/GenBank/DDBJ databases">
        <title>Chitinophaga fuyangensis sp. nov., isolated from soil in a chemical factory.</title>
        <authorList>
            <person name="Chen K."/>
        </authorList>
    </citation>
    <scope>NUCLEOTIDE SEQUENCE [LARGE SCALE GENOMIC DNA]</scope>
    <source>
        <strain evidence="3 4">LY-1</strain>
    </source>
</reference>
<feature type="chain" id="PRO_5015575392" description="IPT/TIG domain-containing protein" evidence="1">
    <location>
        <begin position="29"/>
        <end position="444"/>
    </location>
</feature>
<organism evidence="3 4">
    <name type="scientific">Chitinophaga parva</name>
    <dbReference type="NCBI Taxonomy" id="2169414"/>
    <lineage>
        <taxon>Bacteria</taxon>
        <taxon>Pseudomonadati</taxon>
        <taxon>Bacteroidota</taxon>
        <taxon>Chitinophagia</taxon>
        <taxon>Chitinophagales</taxon>
        <taxon>Chitinophagaceae</taxon>
        <taxon>Chitinophaga</taxon>
    </lineage>
</organism>
<dbReference type="EMBL" id="QCYK01000002">
    <property type="protein sequence ID" value="PUZ25863.1"/>
    <property type="molecule type" value="Genomic_DNA"/>
</dbReference>
<gene>
    <name evidence="3" type="ORF">DCC81_16560</name>
</gene>
<dbReference type="RefSeq" id="WP_108687702.1">
    <property type="nucleotide sequence ID" value="NZ_QCYK01000002.1"/>
</dbReference>
<dbReference type="Proteomes" id="UP000244450">
    <property type="component" value="Unassembled WGS sequence"/>
</dbReference>
<dbReference type="Pfam" id="PF01833">
    <property type="entry name" value="TIG"/>
    <property type="match status" value="1"/>
</dbReference>
<sequence length="444" mass="46948">MKTTKYNTSRIAINITFSLFLLALSSCKKDNGIPNNNPTSPDTTLKISALSNTTLHYGDTLIITGSNFSATALNNTVTINEMATRVQTATATQLKVIVPALGAVTGEVKIKTGTQTASGGNITYVPDIFVAGSQNNSARSLATYWKNNIAVTLSTEESALNSIFVNGNDVYAAGRERINNLQLANYWKNGTKTTLGTNESAANSISVNGNDVHVGGWEIINGFDLPRYWKNGAGTTINVNDPIISQIVTGNGSCTGIYVNNNNVYAVGSYRNSQGQFSPWEFTNGIIPANTIPNNDKHCFANAVFVSGSDKYVAGNQNNATTGLAMATIWKNETAATLTAGTASVGVATAVFVAGNDVYVAGYEQEDYYGGGPSFAKYWKNGVEVKLSTVSSGATGIVVFGNDVYVSGWENNGSYNVAKYWKNGVAVNLGNAVLNSSGNAIVVR</sequence>
<evidence type="ECO:0000259" key="2">
    <source>
        <dbReference type="Pfam" id="PF01833"/>
    </source>
</evidence>
<proteinExistence type="predicted"/>
<dbReference type="InterPro" id="IPR013783">
    <property type="entry name" value="Ig-like_fold"/>
</dbReference>
<dbReference type="SUPFAM" id="SSF81296">
    <property type="entry name" value="E set domains"/>
    <property type="match status" value="1"/>
</dbReference>
<dbReference type="PROSITE" id="PS51257">
    <property type="entry name" value="PROKAR_LIPOPROTEIN"/>
    <property type="match status" value="1"/>
</dbReference>
<name>A0A2T7BHY8_9BACT</name>
<dbReference type="InterPro" id="IPR002909">
    <property type="entry name" value="IPT_dom"/>
</dbReference>
<dbReference type="Gene3D" id="2.60.40.10">
    <property type="entry name" value="Immunoglobulins"/>
    <property type="match status" value="1"/>
</dbReference>
<accession>A0A2T7BHY8</accession>
<dbReference type="OrthoDB" id="708305at2"/>
<dbReference type="InterPro" id="IPR014756">
    <property type="entry name" value="Ig_E-set"/>
</dbReference>
<dbReference type="AlphaFoldDB" id="A0A2T7BHY8"/>
<keyword evidence="1" id="KW-0732">Signal</keyword>
<keyword evidence="4" id="KW-1185">Reference proteome</keyword>
<comment type="caution">
    <text evidence="3">The sequence shown here is derived from an EMBL/GenBank/DDBJ whole genome shotgun (WGS) entry which is preliminary data.</text>
</comment>
<evidence type="ECO:0000256" key="1">
    <source>
        <dbReference type="SAM" id="SignalP"/>
    </source>
</evidence>